<comment type="subcellular location">
    <subcellularLocation>
        <location evidence="1">Membrane</location>
        <topology evidence="1">Single-pass membrane protein</topology>
    </subcellularLocation>
</comment>
<organism evidence="6 7">
    <name type="scientific">Chryseobacterium taklimakanense</name>
    <dbReference type="NCBI Taxonomy" id="536441"/>
    <lineage>
        <taxon>Bacteria</taxon>
        <taxon>Pseudomonadati</taxon>
        <taxon>Bacteroidota</taxon>
        <taxon>Flavobacteriia</taxon>
        <taxon>Flavobacteriales</taxon>
        <taxon>Weeksellaceae</taxon>
        <taxon>Chryseobacterium group</taxon>
        <taxon>Chryseobacterium</taxon>
    </lineage>
</organism>
<accession>A0A239WGR8</accession>
<keyword evidence="2" id="KW-0812">Transmembrane</keyword>
<evidence type="ECO:0000256" key="4">
    <source>
        <dbReference type="ARBA" id="ARBA00023136"/>
    </source>
</evidence>
<evidence type="ECO:0000313" key="7">
    <source>
        <dbReference type="Proteomes" id="UP000215196"/>
    </source>
</evidence>
<sequence length="1665" mass="185840">MGNAKKYFKKFLIGVGIFVAILCAGVLSLQLPVIQNFLKDRLVIYLEKKVKTKVSLDRFYVTFPNSLVMENLYLQGQTVDTLLYAKKFDVGLNIPKLLKNTVDLTSIDLDGVKANVVRNKNGSFNFDYFIDAFARKDSQESESKPFVISLDKIKLQNINVSFIDNQARNDINLKFKYFDTRVKTFDLDRNSYAVGNIVLDGLKLKLKQDLLEEVAETVDEKADSLRAKKPMKLALNGIKFTNFNVDYGDDNSKTYAKILFNELNTKINKLDIENQSYEVDQFLLKGANIDAKMFSAPQKEVTNSDLPSPAEKSIDLLLGKAILDDVKVSYNNTAMPKKSRGMDFNHLDFSQINFDLRDFKMQNGTFTGTVKKAEIKEKNNLEVRKFNTDFVYGEKQAYLKNLYLETSRTVLRDEIVLNYNSIEQLSANPGAVSISANIYSSKIGLADLLNFAPDLRNTPPFNTYPNGTINLDARIKGTMNEMQIANLQASGLGDLKLALSGVVRNATDPNKLFYDLKIRNLGSSAKTILKILPKNTLPSNISLPSYFAISGVARGTTKVVDTKLKMVSTLGNVVLNALVDMRRKNAETYAVNANLANLQIGKIIQNKDLGIVRGTLSAKGRSFNFKNGNLDFKGNLAAFDYQNYRYQNVGLSGKLNSGKYNIHLLSHDPNANLNLLASGKLSDKNSSVKLGGTITKLDLYKLGFYQDPLILAGNIDGEFTNLNPDFLNGYLNLDQFAISDTKEVFPIQEMRLKAETTANSNALYFNSQVADFTMTGKYKLSQIFGALQNTVSNYYDLGKKKQRIDPHQYFDFTATLKDDDLIRKFVPELKSFETITMNGNYNADSQNINVDAQIPNLKYGENLIENASFKVSNDNDALQYQLQAQKISSEKLALNQFAATGNVANNLITYRVSTKDEKNVEQFLIAGSAQSLKNATQISLYPDGLKLNYTNWNVAPDNVLRFGNNGIFARNFLLSNGESSLAINSENENANSPLNVDLKNFKIETITEMLKKDSLLAKGTIDGNVRLKDYKNLNFTSDLNVTDLVMYGNPIGNIAAKVNTKTAKLLYADVALSGFENDVKITGDYNIESQLLDLEAEINRLQMKSVQGFTLNAIENTEGYLSGNFDITGKTESPKILGKLKFNDVGLEIVKTGSNFRHLDDEIRFAPRGIVFDDFKVKDSQGNALTFDGDILTQNYQDFAFDLKLRARDFMAVDSQPDNDKMMFGILAVDADLGITGNLDLPQVDGKLAVTDKTDFTFVIPQTSPTLKDREGIVEFIDQDQIVLNKTIKADSIDAKTGIKGMDVNVNISLTKEAKISLLIDKASGDFVKLQGEAELTGGVDPSGKTTLVGVYQVESGAYEMSFNMIKRKFDIQKGSTITWTGEPTTANLDLTAIYKTNAAPIDLVQQQLSEDQLNYYKQRIPFNTLLVLKGELLKPVISFDIKTDENNNAVNQEVIDNVETKLTQLRRDESELNKQVFALLILNRFIGDNPFQSQSGISAGTMARQSVSQILSQQLNNIAQDLIAGVDLTFDFDSYEEYSSGNKNTRTDLNVNLSKKLLNDRLKITVGSNFGIEGEARQNEEMTNIAGNITADYALSKDGRYTLRAYQKNQYQVALQGQIIETGVGFVITLDYTDFKDIFQRAKQNREIRRTKKALQKNSAVEFK</sequence>
<gene>
    <name evidence="6" type="ORF">SAMEA4412677_00175</name>
</gene>
<dbReference type="InterPro" id="IPR052894">
    <property type="entry name" value="AsmA-related"/>
</dbReference>
<evidence type="ECO:0000256" key="2">
    <source>
        <dbReference type="ARBA" id="ARBA00022692"/>
    </source>
</evidence>
<dbReference type="InterPro" id="IPR007452">
    <property type="entry name" value="TamB_C"/>
</dbReference>
<dbReference type="Pfam" id="PF04357">
    <property type="entry name" value="TamB"/>
    <property type="match status" value="1"/>
</dbReference>
<dbReference type="Pfam" id="PF05359">
    <property type="entry name" value="DUF748"/>
    <property type="match status" value="1"/>
</dbReference>
<keyword evidence="7" id="KW-1185">Reference proteome</keyword>
<keyword evidence="3" id="KW-1133">Transmembrane helix</keyword>
<feature type="domain" description="Translocation and assembly module TamB C-terminal" evidence="5">
    <location>
        <begin position="1174"/>
        <end position="1616"/>
    </location>
</feature>
<dbReference type="GO" id="GO:0005886">
    <property type="term" value="C:plasma membrane"/>
    <property type="evidence" value="ECO:0007669"/>
    <property type="project" value="InterPro"/>
</dbReference>
<keyword evidence="4" id="KW-0472">Membrane</keyword>
<evidence type="ECO:0000259" key="5">
    <source>
        <dbReference type="Pfam" id="PF04357"/>
    </source>
</evidence>
<evidence type="ECO:0000256" key="3">
    <source>
        <dbReference type="ARBA" id="ARBA00022989"/>
    </source>
</evidence>
<dbReference type="InterPro" id="IPR008023">
    <property type="entry name" value="DUF748"/>
</dbReference>
<dbReference type="Proteomes" id="UP000215196">
    <property type="component" value="Chromosome 1"/>
</dbReference>
<proteinExistence type="predicted"/>
<evidence type="ECO:0000256" key="1">
    <source>
        <dbReference type="ARBA" id="ARBA00004167"/>
    </source>
</evidence>
<dbReference type="GO" id="GO:0009306">
    <property type="term" value="P:protein secretion"/>
    <property type="evidence" value="ECO:0007669"/>
    <property type="project" value="InterPro"/>
</dbReference>
<dbReference type="PANTHER" id="PTHR30441:SF8">
    <property type="entry name" value="DUF748 DOMAIN-CONTAINING PROTEIN"/>
    <property type="match status" value="1"/>
</dbReference>
<name>A0A239WGR8_9FLAO</name>
<dbReference type="EMBL" id="LT906465">
    <property type="protein sequence ID" value="SNV32804.1"/>
    <property type="molecule type" value="Genomic_DNA"/>
</dbReference>
<dbReference type="KEGG" id="ctak:4412677_00175"/>
<protein>
    <submittedName>
        <fullName evidence="6">Uncharacterized protein involved in outer membrane biogenesis</fullName>
    </submittedName>
</protein>
<reference evidence="6 7" key="1">
    <citation type="submission" date="2017-06" db="EMBL/GenBank/DDBJ databases">
        <authorList>
            <consortium name="Pathogen Informatics"/>
        </authorList>
    </citation>
    <scope>NUCLEOTIDE SEQUENCE [LARGE SCALE GENOMIC DNA]</scope>
    <source>
        <strain evidence="6 7">NCTC13490</strain>
    </source>
</reference>
<evidence type="ECO:0000313" key="6">
    <source>
        <dbReference type="EMBL" id="SNV32804.1"/>
    </source>
</evidence>
<dbReference type="GO" id="GO:0090313">
    <property type="term" value="P:regulation of protein targeting to membrane"/>
    <property type="evidence" value="ECO:0007669"/>
    <property type="project" value="TreeGrafter"/>
</dbReference>
<dbReference type="PANTHER" id="PTHR30441">
    <property type="entry name" value="DUF748 DOMAIN-CONTAINING PROTEIN"/>
    <property type="match status" value="1"/>
</dbReference>